<dbReference type="Proteomes" id="UP000288805">
    <property type="component" value="Unassembled WGS sequence"/>
</dbReference>
<protein>
    <submittedName>
        <fullName evidence="1">Alpha N-terminal protein methyltransferase 1</fullName>
    </submittedName>
</protein>
<comment type="caution">
    <text evidence="1">The sequence shown here is derived from an EMBL/GenBank/DDBJ whole genome shotgun (WGS) entry which is preliminary data.</text>
</comment>
<sequence>MPDSHTHCWTETWGIFFPEGEHCKICWTLDSETVTMGLLKGPVIFELKAGFVLDKEDRSITRSDLYFKELFGQCGLHLYKSKVCPTVTLANPK</sequence>
<dbReference type="InterPro" id="IPR029063">
    <property type="entry name" value="SAM-dependent_MTases_sf"/>
</dbReference>
<dbReference type="EMBL" id="QGNW01001451">
    <property type="protein sequence ID" value="RVW40830.1"/>
    <property type="molecule type" value="Genomic_DNA"/>
</dbReference>
<proteinExistence type="predicted"/>
<gene>
    <name evidence="1" type="primary">VvCHDh000136_5</name>
    <name evidence="1" type="ORF">CK203_102608</name>
</gene>
<dbReference type="GO" id="GO:0008168">
    <property type="term" value="F:methyltransferase activity"/>
    <property type="evidence" value="ECO:0007669"/>
    <property type="project" value="UniProtKB-KW"/>
</dbReference>
<keyword evidence="1" id="KW-0489">Methyltransferase</keyword>
<evidence type="ECO:0000313" key="1">
    <source>
        <dbReference type="EMBL" id="RVW40830.1"/>
    </source>
</evidence>
<dbReference type="Gene3D" id="3.40.50.150">
    <property type="entry name" value="Vaccinia Virus protein VP39"/>
    <property type="match status" value="1"/>
</dbReference>
<reference evidence="1 2" key="1">
    <citation type="journal article" date="2018" name="PLoS Genet.">
        <title>Population sequencing reveals clonal diversity and ancestral inbreeding in the grapevine cultivar Chardonnay.</title>
        <authorList>
            <person name="Roach M.J."/>
            <person name="Johnson D.L."/>
            <person name="Bohlmann J."/>
            <person name="van Vuuren H.J."/>
            <person name="Jones S.J."/>
            <person name="Pretorius I.S."/>
            <person name="Schmidt S.A."/>
            <person name="Borneman A.R."/>
        </authorList>
    </citation>
    <scope>NUCLEOTIDE SEQUENCE [LARGE SCALE GENOMIC DNA]</scope>
    <source>
        <strain evidence="2">cv. Chardonnay</strain>
        <tissue evidence="1">Leaf</tissue>
    </source>
</reference>
<accession>A0A438DZK0</accession>
<dbReference type="GO" id="GO:0032259">
    <property type="term" value="P:methylation"/>
    <property type="evidence" value="ECO:0007669"/>
    <property type="project" value="UniProtKB-KW"/>
</dbReference>
<evidence type="ECO:0000313" key="2">
    <source>
        <dbReference type="Proteomes" id="UP000288805"/>
    </source>
</evidence>
<dbReference type="AlphaFoldDB" id="A0A438DZK0"/>
<name>A0A438DZK0_VITVI</name>
<organism evidence="1 2">
    <name type="scientific">Vitis vinifera</name>
    <name type="common">Grape</name>
    <dbReference type="NCBI Taxonomy" id="29760"/>
    <lineage>
        <taxon>Eukaryota</taxon>
        <taxon>Viridiplantae</taxon>
        <taxon>Streptophyta</taxon>
        <taxon>Embryophyta</taxon>
        <taxon>Tracheophyta</taxon>
        <taxon>Spermatophyta</taxon>
        <taxon>Magnoliopsida</taxon>
        <taxon>eudicotyledons</taxon>
        <taxon>Gunneridae</taxon>
        <taxon>Pentapetalae</taxon>
        <taxon>rosids</taxon>
        <taxon>Vitales</taxon>
        <taxon>Vitaceae</taxon>
        <taxon>Viteae</taxon>
        <taxon>Vitis</taxon>
    </lineage>
</organism>
<keyword evidence="1" id="KW-0808">Transferase</keyword>
<dbReference type="OrthoDB" id="1298661at2759"/>